<sequence>MIQKVKLVWSKTNRWHRGLLLFLVIELRLLPAGQLGFTCKDPALSYPYTGDTISWKLLLLTNIVLPLIVMLIVERKYHSDKIVKSKEQALCWYKEYLFGLLINLTIVQLLKTIVGSPRPHFFDTCDPKEAKTCQGSEYVPSYTCSKAHWLSQSDRSFPSGHTSLAVHTGIFLAYYLYRRTSSPRSKGVLSLQLACVATAALCSVSRMTDHRHHWWDVLAGAAIAAPILLYTIDSLCGNFKCSQDQTAATTEEAVDCSQSVDYAPLLSGKETYSTQY</sequence>
<dbReference type="Proteomes" id="UP000494106">
    <property type="component" value="Unassembled WGS sequence"/>
</dbReference>
<comment type="similarity">
    <text evidence="2">Belongs to the PA-phosphatase related phosphoesterase family.</text>
</comment>
<keyword evidence="4 6" id="KW-1133">Transmembrane helix</keyword>
<dbReference type="GO" id="GO:0006644">
    <property type="term" value="P:phospholipid metabolic process"/>
    <property type="evidence" value="ECO:0007669"/>
    <property type="project" value="InterPro"/>
</dbReference>
<feature type="transmembrane region" description="Helical" evidence="6">
    <location>
        <begin position="159"/>
        <end position="177"/>
    </location>
</feature>
<proteinExistence type="inferred from homology"/>
<protein>
    <recommendedName>
        <fullName evidence="7">Phosphatidic acid phosphatase type 2/haloperoxidase domain-containing protein</fullName>
    </recommendedName>
</protein>
<dbReference type="EMBL" id="CADEBD010000284">
    <property type="protein sequence ID" value="CAB3229116.1"/>
    <property type="molecule type" value="Genomic_DNA"/>
</dbReference>
<dbReference type="InterPro" id="IPR036938">
    <property type="entry name" value="PAP2/HPO_sf"/>
</dbReference>
<evidence type="ECO:0000313" key="11">
    <source>
        <dbReference type="Proteomes" id="UP000494256"/>
    </source>
</evidence>
<evidence type="ECO:0000313" key="10">
    <source>
        <dbReference type="Proteomes" id="UP000494106"/>
    </source>
</evidence>
<comment type="subcellular location">
    <subcellularLocation>
        <location evidence="1">Membrane</location>
        <topology evidence="1">Multi-pass membrane protein</topology>
    </subcellularLocation>
</comment>
<feature type="transmembrane region" description="Helical" evidence="6">
    <location>
        <begin position="214"/>
        <end position="232"/>
    </location>
</feature>
<dbReference type="AlphaFoldDB" id="A0A8S0Z9P3"/>
<dbReference type="GO" id="GO:0005886">
    <property type="term" value="C:plasma membrane"/>
    <property type="evidence" value="ECO:0007669"/>
    <property type="project" value="TreeGrafter"/>
</dbReference>
<dbReference type="PANTHER" id="PTHR10165:SF103">
    <property type="entry name" value="PHOSPHOLIPID PHOSPHATASE HOMOLOG 1.2 HOMOLOG"/>
    <property type="match status" value="1"/>
</dbReference>
<dbReference type="InterPro" id="IPR000326">
    <property type="entry name" value="PAP2/HPO"/>
</dbReference>
<dbReference type="PANTHER" id="PTHR10165">
    <property type="entry name" value="LIPID PHOSPHATE PHOSPHATASE"/>
    <property type="match status" value="1"/>
</dbReference>
<dbReference type="GO" id="GO:0007165">
    <property type="term" value="P:signal transduction"/>
    <property type="evidence" value="ECO:0007669"/>
    <property type="project" value="TreeGrafter"/>
</dbReference>
<feature type="transmembrane region" description="Helical" evidence="6">
    <location>
        <begin position="93"/>
        <end position="114"/>
    </location>
</feature>
<keyword evidence="5 6" id="KW-0472">Membrane</keyword>
<dbReference type="OrthoDB" id="8907274at2759"/>
<accession>A0A8S0Z9P3</accession>
<dbReference type="SMART" id="SM00014">
    <property type="entry name" value="acidPPc"/>
    <property type="match status" value="1"/>
</dbReference>
<dbReference type="InterPro" id="IPR043216">
    <property type="entry name" value="PAP-like"/>
</dbReference>
<dbReference type="SUPFAM" id="SSF48317">
    <property type="entry name" value="Acid phosphatase/Vanadium-dependent haloperoxidase"/>
    <property type="match status" value="1"/>
</dbReference>
<dbReference type="Gene3D" id="1.20.144.10">
    <property type="entry name" value="Phosphatidic acid phosphatase type 2/haloperoxidase"/>
    <property type="match status" value="1"/>
</dbReference>
<evidence type="ECO:0000259" key="7">
    <source>
        <dbReference type="SMART" id="SM00014"/>
    </source>
</evidence>
<name>A0A8S0Z9P3_ARCPL</name>
<feature type="transmembrane region" description="Helical" evidence="6">
    <location>
        <begin position="189"/>
        <end position="208"/>
    </location>
</feature>
<dbReference type="GO" id="GO:0046839">
    <property type="term" value="P:phospholipid dephosphorylation"/>
    <property type="evidence" value="ECO:0007669"/>
    <property type="project" value="TreeGrafter"/>
</dbReference>
<evidence type="ECO:0000256" key="5">
    <source>
        <dbReference type="ARBA" id="ARBA00023136"/>
    </source>
</evidence>
<dbReference type="Pfam" id="PF01569">
    <property type="entry name" value="PAP2"/>
    <property type="match status" value="1"/>
</dbReference>
<evidence type="ECO:0000313" key="8">
    <source>
        <dbReference type="EMBL" id="CAB3229116.1"/>
    </source>
</evidence>
<feature type="domain" description="Phosphatidic acid phosphatase type 2/haloperoxidase" evidence="7">
    <location>
        <begin position="93"/>
        <end position="232"/>
    </location>
</feature>
<dbReference type="Proteomes" id="UP000494256">
    <property type="component" value="Unassembled WGS sequence"/>
</dbReference>
<organism evidence="8 11">
    <name type="scientific">Arctia plantaginis</name>
    <name type="common">Wood tiger moth</name>
    <name type="synonym">Phalaena plantaginis</name>
    <dbReference type="NCBI Taxonomy" id="874455"/>
    <lineage>
        <taxon>Eukaryota</taxon>
        <taxon>Metazoa</taxon>
        <taxon>Ecdysozoa</taxon>
        <taxon>Arthropoda</taxon>
        <taxon>Hexapoda</taxon>
        <taxon>Insecta</taxon>
        <taxon>Pterygota</taxon>
        <taxon>Neoptera</taxon>
        <taxon>Endopterygota</taxon>
        <taxon>Lepidoptera</taxon>
        <taxon>Glossata</taxon>
        <taxon>Ditrysia</taxon>
        <taxon>Noctuoidea</taxon>
        <taxon>Erebidae</taxon>
        <taxon>Arctiinae</taxon>
        <taxon>Arctia</taxon>
    </lineage>
</organism>
<comment type="caution">
    <text evidence="8">The sequence shown here is derived from an EMBL/GenBank/DDBJ whole genome shotgun (WGS) entry which is preliminary data.</text>
</comment>
<keyword evidence="10" id="KW-1185">Reference proteome</keyword>
<keyword evidence="3 6" id="KW-0812">Transmembrane</keyword>
<dbReference type="GO" id="GO:0008195">
    <property type="term" value="F:phosphatidate phosphatase activity"/>
    <property type="evidence" value="ECO:0007669"/>
    <property type="project" value="TreeGrafter"/>
</dbReference>
<reference evidence="10 11" key="1">
    <citation type="submission" date="2020-04" db="EMBL/GenBank/DDBJ databases">
        <authorList>
            <person name="Wallbank WR R."/>
            <person name="Pardo Diaz C."/>
            <person name="Kozak K."/>
            <person name="Martin S."/>
            <person name="Jiggins C."/>
            <person name="Moest M."/>
            <person name="Warren A I."/>
            <person name="Byers J.R.P. K."/>
            <person name="Montejo-Kovacevich G."/>
            <person name="Yen C E."/>
        </authorList>
    </citation>
    <scope>NUCLEOTIDE SEQUENCE [LARGE SCALE GENOMIC DNA]</scope>
</reference>
<gene>
    <name evidence="9" type="ORF">APLA_LOCUS15903</name>
    <name evidence="8" type="ORF">APLA_LOCUS3884</name>
</gene>
<evidence type="ECO:0000256" key="6">
    <source>
        <dbReference type="SAM" id="Phobius"/>
    </source>
</evidence>
<dbReference type="EMBL" id="CADEBC010000590">
    <property type="protein sequence ID" value="CAB3257339.1"/>
    <property type="molecule type" value="Genomic_DNA"/>
</dbReference>
<evidence type="ECO:0000256" key="2">
    <source>
        <dbReference type="ARBA" id="ARBA00008816"/>
    </source>
</evidence>
<feature type="transmembrane region" description="Helical" evidence="6">
    <location>
        <begin position="52"/>
        <end position="73"/>
    </location>
</feature>
<evidence type="ECO:0000313" key="9">
    <source>
        <dbReference type="EMBL" id="CAB3257339.1"/>
    </source>
</evidence>
<evidence type="ECO:0000256" key="4">
    <source>
        <dbReference type="ARBA" id="ARBA00022989"/>
    </source>
</evidence>
<evidence type="ECO:0000256" key="1">
    <source>
        <dbReference type="ARBA" id="ARBA00004141"/>
    </source>
</evidence>
<evidence type="ECO:0000256" key="3">
    <source>
        <dbReference type="ARBA" id="ARBA00022692"/>
    </source>
</evidence>